<dbReference type="PANTHER" id="PTHR30469:SF11">
    <property type="entry name" value="BLL4320 PROTEIN"/>
    <property type="match status" value="1"/>
</dbReference>
<dbReference type="InterPro" id="IPR006143">
    <property type="entry name" value="RND_pump_MFP"/>
</dbReference>
<dbReference type="Pfam" id="PF25954">
    <property type="entry name" value="Beta-barrel_RND_2"/>
    <property type="match status" value="1"/>
</dbReference>
<dbReference type="AlphaFoldDB" id="A0A7D4NMK8"/>
<accession>A0A7D4NMK8</accession>
<dbReference type="Gene3D" id="2.40.420.20">
    <property type="match status" value="1"/>
</dbReference>
<dbReference type="PANTHER" id="PTHR30469">
    <property type="entry name" value="MULTIDRUG RESISTANCE PROTEIN MDTA"/>
    <property type="match status" value="1"/>
</dbReference>
<name>A0A7D4NMK8_9GAMM</name>
<dbReference type="Gene3D" id="2.40.30.170">
    <property type="match status" value="1"/>
</dbReference>
<feature type="domain" description="CusB-like beta-barrel" evidence="4">
    <location>
        <begin position="206"/>
        <end position="276"/>
    </location>
</feature>
<evidence type="ECO:0000256" key="1">
    <source>
        <dbReference type="ARBA" id="ARBA00009477"/>
    </source>
</evidence>
<evidence type="ECO:0000259" key="4">
    <source>
        <dbReference type="Pfam" id="PF25954"/>
    </source>
</evidence>
<dbReference type="SUPFAM" id="SSF111369">
    <property type="entry name" value="HlyD-like secretion proteins"/>
    <property type="match status" value="1"/>
</dbReference>
<dbReference type="GO" id="GO:1990281">
    <property type="term" value="C:efflux pump complex"/>
    <property type="evidence" value="ECO:0007669"/>
    <property type="project" value="TreeGrafter"/>
</dbReference>
<keyword evidence="6" id="KW-1185">Reference proteome</keyword>
<proteinExistence type="inferred from homology"/>
<dbReference type="KEGG" id="txa:HQN79_11285"/>
<evidence type="ECO:0000259" key="3">
    <source>
        <dbReference type="Pfam" id="PF25917"/>
    </source>
</evidence>
<dbReference type="GO" id="GO:0015562">
    <property type="term" value="F:efflux transmembrane transporter activity"/>
    <property type="evidence" value="ECO:0007669"/>
    <property type="project" value="TreeGrafter"/>
</dbReference>
<organism evidence="5 6">
    <name type="scientific">Thiomicrorhabdus xiamenensis</name>
    <dbReference type="NCBI Taxonomy" id="2739063"/>
    <lineage>
        <taxon>Bacteria</taxon>
        <taxon>Pseudomonadati</taxon>
        <taxon>Pseudomonadota</taxon>
        <taxon>Gammaproteobacteria</taxon>
        <taxon>Thiotrichales</taxon>
        <taxon>Piscirickettsiaceae</taxon>
        <taxon>Thiomicrorhabdus</taxon>
    </lineage>
</organism>
<dbReference type="Proteomes" id="UP000504724">
    <property type="component" value="Chromosome"/>
</dbReference>
<comment type="similarity">
    <text evidence="1">Belongs to the membrane fusion protein (MFP) (TC 8.A.1) family.</text>
</comment>
<evidence type="ECO:0000313" key="5">
    <source>
        <dbReference type="EMBL" id="QKI90114.1"/>
    </source>
</evidence>
<feature type="domain" description="Multidrug resistance protein MdtA-like barrel-sandwich hybrid" evidence="3">
    <location>
        <begin position="73"/>
        <end position="193"/>
    </location>
</feature>
<dbReference type="EMBL" id="CP054020">
    <property type="protein sequence ID" value="QKI90114.1"/>
    <property type="molecule type" value="Genomic_DNA"/>
</dbReference>
<dbReference type="NCBIfam" id="TIGR01730">
    <property type="entry name" value="RND_mfp"/>
    <property type="match status" value="1"/>
</dbReference>
<keyword evidence="2" id="KW-0175">Coiled coil</keyword>
<feature type="coiled-coil region" evidence="2">
    <location>
        <begin position="113"/>
        <end position="164"/>
    </location>
</feature>
<dbReference type="Gene3D" id="2.40.50.100">
    <property type="match status" value="1"/>
</dbReference>
<dbReference type="Pfam" id="PF25917">
    <property type="entry name" value="BSH_RND"/>
    <property type="match status" value="1"/>
</dbReference>
<dbReference type="Gene3D" id="1.10.287.470">
    <property type="entry name" value="Helix hairpin bin"/>
    <property type="match status" value="1"/>
</dbReference>
<sequence>MSFANVFFYRSRSAFLLMPLFIGILALTAVGFGTPASAQENKKPPVSVIAYPVESETVPQTLELLGLLQAKQSVEIRSTVTETVLTLPFTEGQKIARGEVIAELNKQEELAELKQAGIIAAEAKRQYQRAKNLKGRGNITEATIDELKAQWLSAEAEIAIIEARVQDRTLRAPFDGQLGFKQVHPGALVNNNTLITTLDSTEQMYLDLQIPDRYIEQIRLGQQIAVKLDGGTLYHGEIHVINPRIDPQSLLLQVRALVKNPNGLLKSGMQVAAQLNLGSERQLLVPETAILMQGEKNFIYLINPEEGESKSFSVHKQPVELGKRYRDRVQILKGVADGDTVISQGIFKVSPKSRVRIKAYQQQQPLTELLRGKPLSVPGGKSAAEN</sequence>
<evidence type="ECO:0000313" key="6">
    <source>
        <dbReference type="Proteomes" id="UP000504724"/>
    </source>
</evidence>
<reference evidence="5 6" key="1">
    <citation type="submission" date="2020-05" db="EMBL/GenBank/DDBJ databases">
        <title>Thiomicrorhabdus sediminis sp.nov. and Thiomicrorhabdus xiamenensis sp.nov., novel sulfur-oxidizing bacteria isolated from coastal sediment.</title>
        <authorList>
            <person name="Liu X."/>
        </authorList>
    </citation>
    <scope>NUCLEOTIDE SEQUENCE [LARGE SCALE GENOMIC DNA]</scope>
    <source>
        <strain evidence="5 6">G2</strain>
    </source>
</reference>
<evidence type="ECO:0000256" key="2">
    <source>
        <dbReference type="SAM" id="Coils"/>
    </source>
</evidence>
<dbReference type="RefSeq" id="WP_173286601.1">
    <property type="nucleotide sequence ID" value="NZ_CP054020.1"/>
</dbReference>
<gene>
    <name evidence="5" type="ORF">HQN79_11285</name>
</gene>
<dbReference type="InterPro" id="IPR058792">
    <property type="entry name" value="Beta-barrel_RND_2"/>
</dbReference>
<dbReference type="InterPro" id="IPR058625">
    <property type="entry name" value="MdtA-like_BSH"/>
</dbReference>
<protein>
    <submittedName>
        <fullName evidence="5">Efflux RND transporter periplasmic adaptor subunit</fullName>
    </submittedName>
</protein>